<keyword evidence="2" id="KW-0067">ATP-binding</keyword>
<evidence type="ECO:0000256" key="2">
    <source>
        <dbReference type="ARBA" id="ARBA00022840"/>
    </source>
</evidence>
<dbReference type="PROSITE" id="PS50043">
    <property type="entry name" value="HTH_LUXR_2"/>
    <property type="match status" value="1"/>
</dbReference>
<dbReference type="InterPro" id="IPR016032">
    <property type="entry name" value="Sig_transdc_resp-reg_C-effctor"/>
</dbReference>
<dbReference type="PROSITE" id="PS00622">
    <property type="entry name" value="HTH_LUXR_1"/>
    <property type="match status" value="1"/>
</dbReference>
<dbReference type="InterPro" id="IPR027417">
    <property type="entry name" value="P-loop_NTPase"/>
</dbReference>
<dbReference type="SUPFAM" id="SSF48452">
    <property type="entry name" value="TPR-like"/>
    <property type="match status" value="1"/>
</dbReference>
<dbReference type="InterPro" id="IPR041664">
    <property type="entry name" value="AAA_16"/>
</dbReference>
<dbReference type="Proteomes" id="UP000680206">
    <property type="component" value="Unassembled WGS sequence"/>
</dbReference>
<evidence type="ECO:0000259" key="3">
    <source>
        <dbReference type="PROSITE" id="PS50043"/>
    </source>
</evidence>
<reference evidence="4 5" key="1">
    <citation type="submission" date="2021-03" db="EMBL/GenBank/DDBJ databases">
        <title>Actinomadura violae sp. nov., isolated from lichen in Thailand.</title>
        <authorList>
            <person name="Kanchanasin P."/>
            <person name="Saeng-In P."/>
            <person name="Phongsopitanun W."/>
            <person name="Yuki M."/>
            <person name="Kudo T."/>
            <person name="Ohkuma M."/>
            <person name="Tanasupawat S."/>
        </authorList>
    </citation>
    <scope>NUCLEOTIDE SEQUENCE [LARGE SCALE GENOMIC DNA]</scope>
    <source>
        <strain evidence="4 5">LCR2-06</strain>
    </source>
</reference>
<dbReference type="CDD" id="cd06170">
    <property type="entry name" value="LuxR_C_like"/>
    <property type="match status" value="1"/>
</dbReference>
<evidence type="ECO:0000313" key="5">
    <source>
        <dbReference type="Proteomes" id="UP000680206"/>
    </source>
</evidence>
<gene>
    <name evidence="4" type="ORF">J4709_06565</name>
</gene>
<dbReference type="PANTHER" id="PTHR16305:SF35">
    <property type="entry name" value="TRANSCRIPTIONAL ACTIVATOR DOMAIN"/>
    <property type="match status" value="1"/>
</dbReference>
<dbReference type="SUPFAM" id="SSF46894">
    <property type="entry name" value="C-terminal effector domain of the bipartite response regulators"/>
    <property type="match status" value="1"/>
</dbReference>
<dbReference type="PANTHER" id="PTHR16305">
    <property type="entry name" value="TESTICULAR SOLUBLE ADENYLYL CYCLASE"/>
    <property type="match status" value="1"/>
</dbReference>
<keyword evidence="5" id="KW-1185">Reference proteome</keyword>
<dbReference type="InterPro" id="IPR011990">
    <property type="entry name" value="TPR-like_helical_dom_sf"/>
</dbReference>
<dbReference type="EMBL" id="JAGEPF010000004">
    <property type="protein sequence ID" value="MBO2457232.1"/>
    <property type="molecule type" value="Genomic_DNA"/>
</dbReference>
<dbReference type="InterPro" id="IPR000792">
    <property type="entry name" value="Tscrpt_reg_LuxR_C"/>
</dbReference>
<sequence>MGRRDALGALSRALDAAATGYGFLALVGEPGAGKTRLLNELADGASARKLPYLAGRAAEFEQEMPFGAVVDALDDRLEDDVPELSPAALRLLGTVFPALADRVAGTGAGHAPDGAADPVARYQLHRSVRHLLERLAAPSGLVLILDDLHWADDATIELMDHLVRHPPRANVLVAVAYRPAQASPRLAALADAAGLVGTRVPVDPLNRDEVAEFLGPDVPRPRCEQLYKASGGNPFYLEALARMGRRDDRLLGEDGIERHDWERGVANLTEVPPAVRTALQVELSALPPEALLMARGAAVAADVFEPALAAVAAEMAQEDALAALDALTAHDVVRPTAGGRFRFRHPLVRHVAYASTAAGWRFAAHSRVSARLAALGAPAAVRAHHVLRSARFGDREAIWTLVEAARVVALQAPGTAAYWLEAALRLMPDGTDPSGGSANGASANGASANGASANGAGGDGAYPDRIQLLVELAHAQAVSGHAEEGRETARTLLSLLPPDDTVRRARTVQLCAVMDRQIGRIHEARALVLDELRRITDRQTPEAVLLRIRLVADRIQRIDTRGSHAVLETIPESAPQWGPGLVAAVAAMRPMVSYGRGEVAEAIAYAEAADQRFSAASDGDFADCLDYMVWLVFAEAFLGLHDSAVRHATRLVAITRATGQTFILGYMLAGLSRVLMLQGRLEEAAAAADEATAVGRELRSPEVMAYGLIQQCLTASWTGDHDRALRAGEEAVAQDTGSGEWWTHMAHVALATATINAGRTEEGAQALVEACGDGTNGLDFSTLVMCAEQLSCARAAAGDGAGAAGWADIAEAIAHPALTGDVGLARLARAHAVRVDDPAGAARLAAEGAGMLAGAGRRPEAARADLTAGIAHAAADERAEARERLRAAAEVFEECGMDGLHAQAVREQRRLGVRVPGGGRTAPAKGRKGAGKGDLPFGLSPREHEIALLVAEGCSNQQIAERLFLSVRTVETHLSRVFAKIGVPSRVGVATAMNRTG</sequence>
<dbReference type="Pfam" id="PF00196">
    <property type="entry name" value="GerE"/>
    <property type="match status" value="1"/>
</dbReference>
<accession>A0ABS3RKN9</accession>
<dbReference type="Pfam" id="PF13191">
    <property type="entry name" value="AAA_16"/>
    <property type="match status" value="1"/>
</dbReference>
<dbReference type="SMART" id="SM00421">
    <property type="entry name" value="HTH_LUXR"/>
    <property type="match status" value="1"/>
</dbReference>
<name>A0ABS3RKN9_9ACTN</name>
<dbReference type="InterPro" id="IPR036388">
    <property type="entry name" value="WH-like_DNA-bd_sf"/>
</dbReference>
<organism evidence="4 5">
    <name type="scientific">Actinomadura violacea</name>
    <dbReference type="NCBI Taxonomy" id="2819934"/>
    <lineage>
        <taxon>Bacteria</taxon>
        <taxon>Bacillati</taxon>
        <taxon>Actinomycetota</taxon>
        <taxon>Actinomycetes</taxon>
        <taxon>Streptosporangiales</taxon>
        <taxon>Thermomonosporaceae</taxon>
        <taxon>Actinomadura</taxon>
    </lineage>
</organism>
<evidence type="ECO:0000313" key="4">
    <source>
        <dbReference type="EMBL" id="MBO2457232.1"/>
    </source>
</evidence>
<evidence type="ECO:0000256" key="1">
    <source>
        <dbReference type="ARBA" id="ARBA00022741"/>
    </source>
</evidence>
<protein>
    <submittedName>
        <fullName evidence="4">AAA family ATPase</fullName>
    </submittedName>
</protein>
<dbReference type="SUPFAM" id="SSF52540">
    <property type="entry name" value="P-loop containing nucleoside triphosphate hydrolases"/>
    <property type="match status" value="1"/>
</dbReference>
<keyword evidence="1" id="KW-0547">Nucleotide-binding</keyword>
<dbReference type="Gene3D" id="1.25.40.10">
    <property type="entry name" value="Tetratricopeptide repeat domain"/>
    <property type="match status" value="1"/>
</dbReference>
<proteinExistence type="predicted"/>
<dbReference type="PRINTS" id="PR00038">
    <property type="entry name" value="HTHLUXR"/>
</dbReference>
<dbReference type="Gene3D" id="1.10.10.10">
    <property type="entry name" value="Winged helix-like DNA-binding domain superfamily/Winged helix DNA-binding domain"/>
    <property type="match status" value="1"/>
</dbReference>
<feature type="domain" description="HTH luxR-type" evidence="3">
    <location>
        <begin position="932"/>
        <end position="997"/>
    </location>
</feature>
<comment type="caution">
    <text evidence="4">The sequence shown here is derived from an EMBL/GenBank/DDBJ whole genome shotgun (WGS) entry which is preliminary data.</text>
</comment>